<accession>A0A9P0G4E4</accession>
<dbReference type="PIRSF" id="PIRSF000521">
    <property type="entry name" value="Transaminase_4ab_Lys_Orn"/>
    <property type="match status" value="1"/>
</dbReference>
<dbReference type="GO" id="GO:0030170">
    <property type="term" value="F:pyridoxal phosphate binding"/>
    <property type="evidence" value="ECO:0007669"/>
    <property type="project" value="InterPro"/>
</dbReference>
<organism evidence="4 5">
    <name type="scientific">Psylliodes chrysocephalus</name>
    <dbReference type="NCBI Taxonomy" id="3402493"/>
    <lineage>
        <taxon>Eukaryota</taxon>
        <taxon>Metazoa</taxon>
        <taxon>Ecdysozoa</taxon>
        <taxon>Arthropoda</taxon>
        <taxon>Hexapoda</taxon>
        <taxon>Insecta</taxon>
        <taxon>Pterygota</taxon>
        <taxon>Neoptera</taxon>
        <taxon>Endopterygota</taxon>
        <taxon>Coleoptera</taxon>
        <taxon>Polyphaga</taxon>
        <taxon>Cucujiformia</taxon>
        <taxon>Chrysomeloidea</taxon>
        <taxon>Chrysomelidae</taxon>
        <taxon>Galerucinae</taxon>
        <taxon>Alticini</taxon>
        <taxon>Psylliodes</taxon>
    </lineage>
</organism>
<keyword evidence="5" id="KW-1185">Reference proteome</keyword>
<dbReference type="InterPro" id="IPR015422">
    <property type="entry name" value="PyrdxlP-dep_Trfase_small"/>
</dbReference>
<name>A0A9P0G4E4_9CUCU</name>
<dbReference type="AlphaFoldDB" id="A0A9P0G4E4"/>
<gene>
    <name evidence="4" type="ORF">PSYICH_LOCUS2542</name>
</gene>
<dbReference type="InterPro" id="IPR015421">
    <property type="entry name" value="PyrdxlP-dep_Trfase_major"/>
</dbReference>
<evidence type="ECO:0000313" key="5">
    <source>
        <dbReference type="Proteomes" id="UP001153636"/>
    </source>
</evidence>
<dbReference type="Pfam" id="PF00202">
    <property type="entry name" value="Aminotran_3"/>
    <property type="match status" value="1"/>
</dbReference>
<dbReference type="InterPro" id="IPR005814">
    <property type="entry name" value="Aminotrans_3"/>
</dbReference>
<dbReference type="GO" id="GO:0005739">
    <property type="term" value="C:mitochondrion"/>
    <property type="evidence" value="ECO:0007669"/>
    <property type="project" value="TreeGrafter"/>
</dbReference>
<evidence type="ECO:0000313" key="4">
    <source>
        <dbReference type="EMBL" id="CAH1101599.1"/>
    </source>
</evidence>
<dbReference type="Proteomes" id="UP001153636">
    <property type="component" value="Chromosome 11"/>
</dbReference>
<dbReference type="CDD" id="cd00610">
    <property type="entry name" value="OAT_like"/>
    <property type="match status" value="1"/>
</dbReference>
<dbReference type="PANTHER" id="PTHR45688">
    <property type="match status" value="1"/>
</dbReference>
<reference evidence="4" key="1">
    <citation type="submission" date="2022-01" db="EMBL/GenBank/DDBJ databases">
        <authorList>
            <person name="King R."/>
        </authorList>
    </citation>
    <scope>NUCLEOTIDE SEQUENCE</scope>
</reference>
<sequence>MLSKQESIDLRGKLIGESCQLFFRKNPLKIVRANAQYMYDEKDDAYLDCINNVAHVGHCHPAVVKAGCDQMSVLNTNNRFLHDNILLCAQKILSTLPENLSVCYFVNSGSEANDLALRLAQIHTGNKDVIALEHAYHGHLTSLIDISHYKFDLPGGVGRKDHVHVAPIPDTYRGKHRDSNKSEEELGSMYAEEVRAICNKIQEKGKGVCAFIAESLISCGGQVIPPNQYFNEVYDAVRASGGVCIADEVQVGFGRIGKHWWAFQQYDVYPDIVTMGKPMGNGHPVACVVTTKEISESFNKTGVEYFNTYGGNPVSCAIANAVFDTIETENLRENAVVVGEYLLDNCQILSRKHKVIGDVRGVGLFVGIDLVKDRETREPNPKCAKFVHQRMREEHILITIDGPHSNIIKFKPPMVFTKENVDAVMSTLDRVFKEYREKSELFEVNTTRMPGYVTDGKSTKEHRPIKALLERSNIKSI</sequence>
<dbReference type="OrthoDB" id="10261433at2759"/>
<comment type="similarity">
    <text evidence="1 3">Belongs to the class-III pyridoxal-phosphate-dependent aminotransferase family.</text>
</comment>
<evidence type="ECO:0000256" key="3">
    <source>
        <dbReference type="RuleBase" id="RU003560"/>
    </source>
</evidence>
<dbReference type="EMBL" id="OV651823">
    <property type="protein sequence ID" value="CAH1101599.1"/>
    <property type="molecule type" value="Genomic_DNA"/>
</dbReference>
<dbReference type="InterPro" id="IPR049704">
    <property type="entry name" value="Aminotrans_3_PPA_site"/>
</dbReference>
<dbReference type="SUPFAM" id="SSF53383">
    <property type="entry name" value="PLP-dependent transferases"/>
    <property type="match status" value="1"/>
</dbReference>
<proteinExistence type="inferred from homology"/>
<protein>
    <submittedName>
        <fullName evidence="4">Uncharacterized protein</fullName>
    </submittedName>
</protein>
<dbReference type="PROSITE" id="PS00600">
    <property type="entry name" value="AA_TRANSFER_CLASS_3"/>
    <property type="match status" value="1"/>
</dbReference>
<dbReference type="GO" id="GO:0008483">
    <property type="term" value="F:transaminase activity"/>
    <property type="evidence" value="ECO:0007669"/>
    <property type="project" value="InterPro"/>
</dbReference>
<keyword evidence="2 3" id="KW-0663">Pyridoxal phosphate</keyword>
<dbReference type="Gene3D" id="3.40.640.10">
    <property type="entry name" value="Type I PLP-dependent aspartate aminotransferase-like (Major domain)"/>
    <property type="match status" value="1"/>
</dbReference>
<dbReference type="Gene3D" id="3.90.1150.10">
    <property type="entry name" value="Aspartate Aminotransferase, domain 1"/>
    <property type="match status" value="1"/>
</dbReference>
<evidence type="ECO:0000256" key="1">
    <source>
        <dbReference type="ARBA" id="ARBA00008954"/>
    </source>
</evidence>
<evidence type="ECO:0000256" key="2">
    <source>
        <dbReference type="ARBA" id="ARBA00022898"/>
    </source>
</evidence>
<dbReference type="InterPro" id="IPR015424">
    <property type="entry name" value="PyrdxlP-dep_Trfase"/>
</dbReference>
<dbReference type="PANTHER" id="PTHR45688:SF13">
    <property type="entry name" value="ALANINE--GLYOXYLATE AMINOTRANSFERASE 2-LIKE"/>
    <property type="match status" value="1"/>
</dbReference>